<accession>A0A665T4C8</accession>
<dbReference type="GO" id="GO:0005737">
    <property type="term" value="C:cytoplasm"/>
    <property type="evidence" value="ECO:0007669"/>
    <property type="project" value="TreeGrafter"/>
</dbReference>
<evidence type="ECO:0000313" key="6">
    <source>
        <dbReference type="Ensembl" id="ENSENLP00000000357.1"/>
    </source>
</evidence>
<evidence type="ECO:0000313" key="7">
    <source>
        <dbReference type="Proteomes" id="UP000472264"/>
    </source>
</evidence>
<reference evidence="6" key="2">
    <citation type="submission" date="2025-08" db="UniProtKB">
        <authorList>
            <consortium name="Ensembl"/>
        </authorList>
    </citation>
    <scope>IDENTIFICATION</scope>
</reference>
<keyword evidence="2 3" id="KW-0694">RNA-binding</keyword>
<proteinExistence type="predicted"/>
<dbReference type="Proteomes" id="UP000472264">
    <property type="component" value="Chromosome 3"/>
</dbReference>
<dbReference type="InterPro" id="IPR012677">
    <property type="entry name" value="Nucleotide-bd_a/b_plait_sf"/>
</dbReference>
<organism evidence="6 7">
    <name type="scientific">Echeneis naucrates</name>
    <name type="common">Live sharksucker</name>
    <dbReference type="NCBI Taxonomy" id="173247"/>
    <lineage>
        <taxon>Eukaryota</taxon>
        <taxon>Metazoa</taxon>
        <taxon>Chordata</taxon>
        <taxon>Craniata</taxon>
        <taxon>Vertebrata</taxon>
        <taxon>Euteleostomi</taxon>
        <taxon>Actinopterygii</taxon>
        <taxon>Neopterygii</taxon>
        <taxon>Teleostei</taxon>
        <taxon>Neoteleostei</taxon>
        <taxon>Acanthomorphata</taxon>
        <taxon>Carangaria</taxon>
        <taxon>Carangiformes</taxon>
        <taxon>Echeneidae</taxon>
        <taxon>Echeneis</taxon>
    </lineage>
</organism>
<dbReference type="Ensembl" id="ENSENLT00000000409.1">
    <property type="protein sequence ID" value="ENSENLP00000000357.1"/>
    <property type="gene ID" value="ENSENLG00000000237.1"/>
</dbReference>
<dbReference type="InterPro" id="IPR000504">
    <property type="entry name" value="RRM_dom"/>
</dbReference>
<dbReference type="InterPro" id="IPR024185">
    <property type="entry name" value="FTHF_cligase-like_sf"/>
</dbReference>
<evidence type="ECO:0000256" key="1">
    <source>
        <dbReference type="ARBA" id="ARBA00015518"/>
    </source>
</evidence>
<dbReference type="SUPFAM" id="SSF54928">
    <property type="entry name" value="RNA-binding domain, RBD"/>
    <property type="match status" value="1"/>
</dbReference>
<reference evidence="6" key="1">
    <citation type="submission" date="2021-04" db="EMBL/GenBank/DDBJ databases">
        <authorList>
            <consortium name="Wellcome Sanger Institute Data Sharing"/>
        </authorList>
    </citation>
    <scope>NUCLEOTIDE SEQUENCE [LARGE SCALE GENOMIC DNA]</scope>
</reference>
<dbReference type="Pfam" id="PF01812">
    <property type="entry name" value="5-FTHF_cyc-lig"/>
    <property type="match status" value="1"/>
</dbReference>
<dbReference type="SMART" id="SM00360">
    <property type="entry name" value="RRM"/>
    <property type="match status" value="1"/>
</dbReference>
<evidence type="ECO:0000256" key="3">
    <source>
        <dbReference type="PROSITE-ProRule" id="PRU00176"/>
    </source>
</evidence>
<keyword evidence="7" id="KW-1185">Reference proteome</keyword>
<dbReference type="Gene3D" id="3.40.50.10420">
    <property type="entry name" value="NagB/RpiA/CoA transferase-like"/>
    <property type="match status" value="1"/>
</dbReference>
<dbReference type="CDD" id="cd12270">
    <property type="entry name" value="RRM_MTHFSD"/>
    <property type="match status" value="1"/>
</dbReference>
<feature type="region of interest" description="Disordered" evidence="4">
    <location>
        <begin position="360"/>
        <end position="386"/>
    </location>
</feature>
<dbReference type="InterPro" id="IPR035979">
    <property type="entry name" value="RBD_domain_sf"/>
</dbReference>
<dbReference type="SUPFAM" id="SSF100950">
    <property type="entry name" value="NagB/RpiA/CoA transferase-like"/>
    <property type="match status" value="1"/>
</dbReference>
<dbReference type="Gene3D" id="3.30.70.330">
    <property type="match status" value="1"/>
</dbReference>
<evidence type="ECO:0000256" key="4">
    <source>
        <dbReference type="SAM" id="MobiDB-lite"/>
    </source>
</evidence>
<dbReference type="AlphaFoldDB" id="A0A665T4C8"/>
<dbReference type="InterPro" id="IPR002698">
    <property type="entry name" value="FTHF_cligase"/>
</dbReference>
<name>A0A665T4C8_ECHNA</name>
<dbReference type="InterPro" id="IPR034359">
    <property type="entry name" value="MTHFSD_RRM"/>
</dbReference>
<dbReference type="PANTHER" id="PTHR13017">
    <property type="entry name" value="5-FORMYLTETRAHYDROFOLATE CYCLO-LIGASE-RELATED"/>
    <property type="match status" value="1"/>
</dbReference>
<dbReference type="GO" id="GO:0003723">
    <property type="term" value="F:RNA binding"/>
    <property type="evidence" value="ECO:0007669"/>
    <property type="project" value="UniProtKB-UniRule"/>
</dbReference>
<evidence type="ECO:0000256" key="2">
    <source>
        <dbReference type="ARBA" id="ARBA00022884"/>
    </source>
</evidence>
<sequence>MGPDIKINPGASKWDIRQKVWDYIEENNLANFPRPVHNRIPNFKGAFTACAKVCELQVFTQTAEVKVDPDKPLEGARLGVLQAQKTLLVPTPRLRTGLFNKIVPPQGASKEQLRICSSSQGVKEFSVPVGLDAKVKVDLVVVGSVAVSEKGFRIGKGEGYADMEYGMMASMGAVSESTVVITIVHDCQVVDIPEELIEHHDLTVDYILTPTRVMKTNCLLPKPQGIIWTKLDTEKLEKIPILKKLRALEEQLGKDVTLGVHGGNLKEKGPDEQESEVMSQRKLPPTVTTVYLGGIPAGLRVSELKTALREREVAPVRLTWQGAQHRAFLDYSDPQGAEKALKALQGLSLNGHNLLAELAKSQRGGKRSGQSNKRLRASAAPTSKTA</sequence>
<gene>
    <name evidence="6" type="primary">mthfsd</name>
</gene>
<dbReference type="PROSITE" id="PS50102">
    <property type="entry name" value="RRM"/>
    <property type="match status" value="1"/>
</dbReference>
<dbReference type="FunFam" id="3.40.50.10420:FF:000001">
    <property type="entry name" value="Methenyltetrahydrofolate synthase domain-containing protein"/>
    <property type="match status" value="1"/>
</dbReference>
<evidence type="ECO:0000259" key="5">
    <source>
        <dbReference type="PROSITE" id="PS50102"/>
    </source>
</evidence>
<feature type="region of interest" description="Disordered" evidence="4">
    <location>
        <begin position="260"/>
        <end position="281"/>
    </location>
</feature>
<dbReference type="PANTHER" id="PTHR13017:SF0">
    <property type="entry name" value="METHENYLTETRAHYDROFOLATE SYNTHASE DOMAIN-CONTAINING PROTEIN"/>
    <property type="match status" value="1"/>
</dbReference>
<protein>
    <recommendedName>
        <fullName evidence="1">Methenyltetrahydrofolate synthase domain-containing protein</fullName>
    </recommendedName>
</protein>
<dbReference type="InterPro" id="IPR037171">
    <property type="entry name" value="NagB/RpiA_transferase-like"/>
</dbReference>
<feature type="domain" description="RRM" evidence="5">
    <location>
        <begin position="288"/>
        <end position="361"/>
    </location>
</feature>
<reference evidence="6" key="3">
    <citation type="submission" date="2025-09" db="UniProtKB">
        <authorList>
            <consortium name="Ensembl"/>
        </authorList>
    </citation>
    <scope>IDENTIFICATION</scope>
</reference>